<dbReference type="EMBL" id="JAUOPU010000002">
    <property type="protein sequence ID" value="MDO6541571.1"/>
    <property type="molecule type" value="Genomic_DNA"/>
</dbReference>
<dbReference type="GO" id="GO:0016747">
    <property type="term" value="F:acyltransferase activity, transferring groups other than amino-acyl groups"/>
    <property type="evidence" value="ECO:0007669"/>
    <property type="project" value="InterPro"/>
</dbReference>
<reference evidence="2" key="1">
    <citation type="submission" date="2023-07" db="EMBL/GenBank/DDBJ databases">
        <title>Genome content predicts the carbon catabolic preferences of heterotrophic bacteria.</title>
        <authorList>
            <person name="Gralka M."/>
        </authorList>
    </citation>
    <scope>NUCLEOTIDE SEQUENCE</scope>
    <source>
        <strain evidence="2">G2M05</strain>
    </source>
</reference>
<dbReference type="SUPFAM" id="SSF55729">
    <property type="entry name" value="Acyl-CoA N-acyltransferases (Nat)"/>
    <property type="match status" value="1"/>
</dbReference>
<keyword evidence="2" id="KW-0012">Acyltransferase</keyword>
<dbReference type="Proteomes" id="UP001170624">
    <property type="component" value="Unassembled WGS sequence"/>
</dbReference>
<feature type="domain" description="N-acetyltransferase" evidence="1">
    <location>
        <begin position="3"/>
        <end position="155"/>
    </location>
</feature>
<dbReference type="InterPro" id="IPR016181">
    <property type="entry name" value="Acyl_CoA_acyltransferase"/>
</dbReference>
<evidence type="ECO:0000259" key="1">
    <source>
        <dbReference type="PROSITE" id="PS51186"/>
    </source>
</evidence>
<dbReference type="CDD" id="cd04301">
    <property type="entry name" value="NAT_SF"/>
    <property type="match status" value="1"/>
</dbReference>
<keyword evidence="2" id="KW-0808">Transferase</keyword>
<dbReference type="RefSeq" id="WP_303498334.1">
    <property type="nucleotide sequence ID" value="NZ_JAUOPU010000002.1"/>
</dbReference>
<dbReference type="InterPro" id="IPR000182">
    <property type="entry name" value="GNAT_dom"/>
</dbReference>
<accession>A0AAW7Y1E9</accession>
<dbReference type="Gene3D" id="3.40.630.30">
    <property type="match status" value="1"/>
</dbReference>
<name>A0AAW7Y1E9_9GAMM</name>
<proteinExistence type="predicted"/>
<evidence type="ECO:0000313" key="3">
    <source>
        <dbReference type="Proteomes" id="UP001170624"/>
    </source>
</evidence>
<sequence length="155" mass="17216">MSISFLKINGHIAEEVIKLAVGTNQDHLIATNAEWLTQANFNNDSIDFAIYHSGQPAGLISLIDPRIRAIPDDHFQPDHLYVWRLMIDHAFQGKGIGNKAVNFAKNYAQLVGLSGVSLTTMDNEQGNAKPLYLANGFTPTGRRLEDEIELIFSHD</sequence>
<dbReference type="EC" id="2.3.1.-" evidence="2"/>
<dbReference type="Pfam" id="PF00583">
    <property type="entry name" value="Acetyltransf_1"/>
    <property type="match status" value="1"/>
</dbReference>
<dbReference type="AlphaFoldDB" id="A0AAW7Y1E9"/>
<dbReference type="PROSITE" id="PS51186">
    <property type="entry name" value="GNAT"/>
    <property type="match status" value="1"/>
</dbReference>
<comment type="caution">
    <text evidence="2">The sequence shown here is derived from an EMBL/GenBank/DDBJ whole genome shotgun (WGS) entry which is preliminary data.</text>
</comment>
<evidence type="ECO:0000313" key="2">
    <source>
        <dbReference type="EMBL" id="MDO6541571.1"/>
    </source>
</evidence>
<protein>
    <submittedName>
        <fullName evidence="2">GNAT family N-acetyltransferase</fullName>
        <ecNumber evidence="2">2.3.1.-</ecNumber>
    </submittedName>
</protein>
<gene>
    <name evidence="2" type="ORF">Q4568_03450</name>
</gene>
<organism evidence="2 3">
    <name type="scientific">Photobacterium sanguinicancri</name>
    <dbReference type="NCBI Taxonomy" id="875932"/>
    <lineage>
        <taxon>Bacteria</taxon>
        <taxon>Pseudomonadati</taxon>
        <taxon>Pseudomonadota</taxon>
        <taxon>Gammaproteobacteria</taxon>
        <taxon>Vibrionales</taxon>
        <taxon>Vibrionaceae</taxon>
        <taxon>Photobacterium</taxon>
    </lineage>
</organism>